<feature type="transmembrane region" description="Helical" evidence="1">
    <location>
        <begin position="162"/>
        <end position="183"/>
    </location>
</feature>
<evidence type="ECO:0000256" key="1">
    <source>
        <dbReference type="RuleBase" id="RU363076"/>
    </source>
</evidence>
<dbReference type="CDD" id="cd06662">
    <property type="entry name" value="SURF1"/>
    <property type="match status" value="1"/>
</dbReference>
<keyword evidence="1" id="KW-1003">Cell membrane</keyword>
<keyword evidence="3" id="KW-1185">Reference proteome</keyword>
<proteinExistence type="inferred from homology"/>
<name>A0ABV2D0G9_9SPHN</name>
<keyword evidence="1" id="KW-1133">Transmembrane helix</keyword>
<dbReference type="EMBL" id="JBEWLY010000013">
    <property type="protein sequence ID" value="MET1755354.1"/>
    <property type="molecule type" value="Genomic_DNA"/>
</dbReference>
<keyword evidence="1" id="KW-0812">Transmembrane</keyword>
<keyword evidence="1" id="KW-0472">Membrane</keyword>
<reference evidence="2 3" key="1">
    <citation type="submission" date="2024-07" db="EMBL/GenBank/DDBJ databases">
        <title>Novosphingobium kalidii RD2P27.</title>
        <authorList>
            <person name="Sun J.-Q."/>
        </authorList>
    </citation>
    <scope>NUCLEOTIDE SEQUENCE [LARGE SCALE GENOMIC DNA]</scope>
    <source>
        <strain evidence="2 3">RD2P27</strain>
    </source>
</reference>
<organism evidence="2 3">
    <name type="scientific">Novosphingobium kalidii</name>
    <dbReference type="NCBI Taxonomy" id="3230299"/>
    <lineage>
        <taxon>Bacteria</taxon>
        <taxon>Pseudomonadati</taxon>
        <taxon>Pseudomonadota</taxon>
        <taxon>Alphaproteobacteria</taxon>
        <taxon>Sphingomonadales</taxon>
        <taxon>Sphingomonadaceae</taxon>
        <taxon>Novosphingobium</taxon>
    </lineage>
</organism>
<dbReference type="Pfam" id="PF02104">
    <property type="entry name" value="SURF1"/>
    <property type="match status" value="1"/>
</dbReference>
<comment type="similarity">
    <text evidence="1">Belongs to the SURF1 family.</text>
</comment>
<protein>
    <recommendedName>
        <fullName evidence="1">SURF1-like protein</fullName>
    </recommendedName>
</protein>
<dbReference type="RefSeq" id="WP_353983821.1">
    <property type="nucleotide sequence ID" value="NZ_JBEWLY010000013.1"/>
</dbReference>
<evidence type="ECO:0000313" key="3">
    <source>
        <dbReference type="Proteomes" id="UP001548713"/>
    </source>
</evidence>
<evidence type="ECO:0000313" key="2">
    <source>
        <dbReference type="EMBL" id="MET1755354.1"/>
    </source>
</evidence>
<comment type="caution">
    <text evidence="1">Lacks conserved residue(s) required for the propagation of feature annotation.</text>
</comment>
<dbReference type="Proteomes" id="UP001548713">
    <property type="component" value="Unassembled WGS sequence"/>
</dbReference>
<gene>
    <name evidence="2" type="ORF">ABVV53_07765</name>
</gene>
<comment type="caution">
    <text evidence="2">The sequence shown here is derived from an EMBL/GenBank/DDBJ whole genome shotgun (WGS) entry which is preliminary data.</text>
</comment>
<dbReference type="InterPro" id="IPR002994">
    <property type="entry name" value="Surf1/Shy1"/>
</dbReference>
<accession>A0ABV2D0G9</accession>
<sequence length="189" mass="19952">MKSKRIPVFATLLVAAAVAVMIALGFWQLSRAGEKEALLARYAAADASSAPVAWPADEGAQAMLYRRSRILCMRVTGRTAIAGRNASGESGLAQAVECVLPDGSRAKVVLGWSRDPAAQNNWGGGVVQGVIAPGPRLVADPPLAGLEANQTPDPSELPNNHMAYAVQWFFFAATALVIFVIAVRRRAAN</sequence>
<comment type="subcellular location">
    <subcellularLocation>
        <location evidence="1">Cell membrane</location>
        <topology evidence="1">Multi-pass membrane protein</topology>
    </subcellularLocation>
</comment>